<keyword evidence="5" id="KW-0472">Membrane</keyword>
<keyword evidence="6" id="KW-0175">Coiled coil</keyword>
<evidence type="ECO:0000313" key="8">
    <source>
        <dbReference type="EMBL" id="SDV99871.1"/>
    </source>
</evidence>
<organism evidence="8 9">
    <name type="scientific">Marininema mesophilum</name>
    <dbReference type="NCBI Taxonomy" id="1048340"/>
    <lineage>
        <taxon>Bacteria</taxon>
        <taxon>Bacillati</taxon>
        <taxon>Bacillota</taxon>
        <taxon>Bacilli</taxon>
        <taxon>Bacillales</taxon>
        <taxon>Thermoactinomycetaceae</taxon>
        <taxon>Marininema</taxon>
    </lineage>
</organism>
<dbReference type="InterPro" id="IPR027417">
    <property type="entry name" value="P-loop_NTPase"/>
</dbReference>
<evidence type="ECO:0000256" key="4">
    <source>
        <dbReference type="ARBA" id="ARBA00023134"/>
    </source>
</evidence>
<evidence type="ECO:0000256" key="1">
    <source>
        <dbReference type="ARBA" id="ARBA00004370"/>
    </source>
</evidence>
<keyword evidence="9" id="KW-1185">Reference proteome</keyword>
<evidence type="ECO:0000256" key="6">
    <source>
        <dbReference type="SAM" id="Coils"/>
    </source>
</evidence>
<name>A0A1H2PYF7_9BACL</name>
<dbReference type="OrthoDB" id="5477114at2"/>
<keyword evidence="2" id="KW-0547">Nucleotide-binding</keyword>
<dbReference type="Gene3D" id="3.40.50.300">
    <property type="entry name" value="P-loop containing nucleotide triphosphate hydrolases"/>
    <property type="match status" value="3"/>
</dbReference>
<keyword evidence="4" id="KW-0342">GTP-binding</keyword>
<evidence type="ECO:0000259" key="7">
    <source>
        <dbReference type="Pfam" id="PF00350"/>
    </source>
</evidence>
<dbReference type="AlphaFoldDB" id="A0A1H2PYF7"/>
<dbReference type="GO" id="GO:0005525">
    <property type="term" value="F:GTP binding"/>
    <property type="evidence" value="ECO:0007669"/>
    <property type="project" value="UniProtKB-KW"/>
</dbReference>
<protein>
    <submittedName>
        <fullName evidence="8">Dynamin family protein</fullName>
    </submittedName>
</protein>
<dbReference type="STRING" id="1048340.SAMN05444487_10117"/>
<dbReference type="CDD" id="cd09912">
    <property type="entry name" value="DLP_2"/>
    <property type="match status" value="2"/>
</dbReference>
<reference evidence="8 9" key="1">
    <citation type="submission" date="2016-10" db="EMBL/GenBank/DDBJ databases">
        <authorList>
            <person name="de Groot N.N."/>
        </authorList>
    </citation>
    <scope>NUCLEOTIDE SEQUENCE [LARGE SCALE GENOMIC DNA]</scope>
    <source>
        <strain evidence="8 9">DSM 45610</strain>
    </source>
</reference>
<evidence type="ECO:0000313" key="9">
    <source>
        <dbReference type="Proteomes" id="UP000198534"/>
    </source>
</evidence>
<dbReference type="PANTHER" id="PTHR10465">
    <property type="entry name" value="TRANSMEMBRANE GTPASE FZO1"/>
    <property type="match status" value="1"/>
</dbReference>
<evidence type="ECO:0000256" key="2">
    <source>
        <dbReference type="ARBA" id="ARBA00022741"/>
    </source>
</evidence>
<dbReference type="Proteomes" id="UP000198534">
    <property type="component" value="Unassembled WGS sequence"/>
</dbReference>
<dbReference type="GO" id="GO:0003924">
    <property type="term" value="F:GTPase activity"/>
    <property type="evidence" value="ECO:0007669"/>
    <property type="project" value="InterPro"/>
</dbReference>
<gene>
    <name evidence="8" type="ORF">SAMN05444487_10117</name>
</gene>
<dbReference type="EMBL" id="FNNQ01000001">
    <property type="protein sequence ID" value="SDV99871.1"/>
    <property type="molecule type" value="Genomic_DNA"/>
</dbReference>
<feature type="domain" description="Dynamin N-terminal" evidence="7">
    <location>
        <begin position="47"/>
        <end position="200"/>
    </location>
</feature>
<dbReference type="SUPFAM" id="SSF52540">
    <property type="entry name" value="P-loop containing nucleoside triphosphate hydrolases"/>
    <property type="match status" value="2"/>
</dbReference>
<comment type="subcellular location">
    <subcellularLocation>
        <location evidence="1">Membrane</location>
    </subcellularLocation>
</comment>
<dbReference type="InterPro" id="IPR027094">
    <property type="entry name" value="Mitofusin_fam"/>
</dbReference>
<proteinExistence type="predicted"/>
<dbReference type="PANTHER" id="PTHR10465:SF0">
    <property type="entry name" value="SARCALUMENIN"/>
    <property type="match status" value="1"/>
</dbReference>
<dbReference type="InterPro" id="IPR045063">
    <property type="entry name" value="Dynamin_N"/>
</dbReference>
<evidence type="ECO:0000256" key="5">
    <source>
        <dbReference type="ARBA" id="ARBA00023136"/>
    </source>
</evidence>
<dbReference type="RefSeq" id="WP_091734456.1">
    <property type="nucleotide sequence ID" value="NZ_FNNQ01000001.1"/>
</dbReference>
<dbReference type="GO" id="GO:0016020">
    <property type="term" value="C:membrane"/>
    <property type="evidence" value="ECO:0007669"/>
    <property type="project" value="UniProtKB-SubCell"/>
</dbReference>
<dbReference type="Pfam" id="PF00350">
    <property type="entry name" value="Dynamin_N"/>
    <property type="match status" value="2"/>
</dbReference>
<feature type="domain" description="Dynamin N-terminal" evidence="7">
    <location>
        <begin position="647"/>
        <end position="862"/>
    </location>
</feature>
<feature type="coiled-coil region" evidence="6">
    <location>
        <begin position="616"/>
        <end position="643"/>
    </location>
</feature>
<accession>A0A1H2PYF7</accession>
<feature type="coiled-coil region" evidence="6">
    <location>
        <begin position="966"/>
        <end position="993"/>
    </location>
</feature>
<sequence>MLDTVETLEISRYLRLHREMKEHGDTDRAEKLLDLARKARSQEFVLALCGHFSAGKSTMLNELYGEELLPTSPIPTSANVVAVRNGEDRVVLTLRTGERLLFNGAYTEAELKALAKNGDEVVAVDLWRSNGRLPEGTVLLDTPGIDSTDDAHRVATESALHLADVLFYAMDYNHVQSEVNLQFVKELKQRGKRVYLVINQIDKHRENELSFADYQKSVEKSFSDWDIDVDGYYYTSLRQKDHPHNEWEQLKSTFIQMMQEPEQWVTRSIHQEAKYLIGEHIADQERRLVAEAGKFESPESCATLESEMAGKKQEKASIRQELDLKKSDFLRSLEEITSNAYLFPFEMREKAKDYLETQLTDFKVGFLFSKGKTEQERERRKQVFYEALREAVDNQLDRHVRETVVRFLKENDVYKEERGQEIYGADRTFKPEMLEEMVKTGARLTGDYVLKYTQDLAAAIKGVSQRQAREWLESFIGEIEGKLSGRLDEIHAQLEELEGQLTHHREFAEQTAQLFSYKEQLTRVLTSNQPFEDESITEQELTVLGLAEMEKGSGETITASIADLVSSDAQLFEHVVAMASTEEVPEVLEMASATKTTRSTIREEPEQQVITGVTRVEEILADLESLSAHREELASKRKRAEERKFTVALFGAFSAGKSSFANALIGERVLPVSPNPTTAAINRIGPPTAEHAHGEAVITFKTAATLLEDMKQVYRLFHQEISTLTEGLSGIAELLKQPITHPRQKTALPFLKAVSAGYDTFSERLGNTVTLPLEEWATWVAQEEKACFVEVADLYYDCPLTRKGVTLVDTPGADSIHARHTDVAFRYIKEADAILFVTYYNHAFSRADREFLIQLGRVKDAFSMDKMFFLMNAADLAASEEEKQGVLHYIQDQLLTYGIRNPRLFPVSSLLALEEKNEQKESNQPSGLAALEEAFYRFLSRDLQTVTLHSLQNGVKRALSMVQSLLDAAKQGNEAKQKQREELQAQLISFQQAVGKVDGGADEQALRREIEELLYYVRQRMFLRYKDVFGEIFSPGVLREDRGEIKEIFRSCILELIDFIRHDLTQELRATSLRIEGWEENRLTDQANELASTSRGINQGLLLSEEPAFSASIIEWETPFPELSLDSFKKIANSFKGSKSFFAKDDKARIREEIKEVLETAVQGYAEIAGEKMYLHYQDAWRNALIQLKEKANREGTRWFESLLRALSDDTDPSVLENKVASLQQEVTEMEQLLNRK</sequence>
<keyword evidence="3" id="KW-0378">Hydrolase</keyword>
<evidence type="ECO:0000256" key="3">
    <source>
        <dbReference type="ARBA" id="ARBA00022801"/>
    </source>
</evidence>